<keyword evidence="1" id="KW-1133">Transmembrane helix</keyword>
<dbReference type="EMBL" id="JARZFX010000004">
    <property type="protein sequence ID" value="MEC5424004.1"/>
    <property type="molecule type" value="Genomic_DNA"/>
</dbReference>
<keyword evidence="1" id="KW-0812">Transmembrane</keyword>
<sequence>MEPYFIMLGFIPVFIGVVQGIHYFNRSERDYIYMEEERMTIYRGPLLPNITIEYNDIHYCVAKNEHELMVIMLVNGQEKQFKTDLVSDEDLSQIREKLKQRTNVEKLFRTNVE</sequence>
<proteinExistence type="predicted"/>
<name>A0ABU6KFC0_9BACI</name>
<comment type="caution">
    <text evidence="2">The sequence shown here is derived from an EMBL/GenBank/DDBJ whole genome shotgun (WGS) entry which is preliminary data.</text>
</comment>
<keyword evidence="1" id="KW-0472">Membrane</keyword>
<dbReference type="Proteomes" id="UP001335737">
    <property type="component" value="Unassembled WGS sequence"/>
</dbReference>
<accession>A0ABU6KFC0</accession>
<organism evidence="2 3">
    <name type="scientific">Virgibacillus tibetensis</name>
    <dbReference type="NCBI Taxonomy" id="3042313"/>
    <lineage>
        <taxon>Bacteria</taxon>
        <taxon>Bacillati</taxon>
        <taxon>Bacillota</taxon>
        <taxon>Bacilli</taxon>
        <taxon>Bacillales</taxon>
        <taxon>Bacillaceae</taxon>
        <taxon>Virgibacillus</taxon>
    </lineage>
</organism>
<evidence type="ECO:0000256" key="1">
    <source>
        <dbReference type="SAM" id="Phobius"/>
    </source>
</evidence>
<evidence type="ECO:0000313" key="2">
    <source>
        <dbReference type="EMBL" id="MEC5424004.1"/>
    </source>
</evidence>
<reference evidence="2 3" key="1">
    <citation type="journal article" date="2024" name="Int. J. Syst. Evol. Microbiol.">
        <title>Virgibacillus tibetensis sp. nov., isolated from salt lake on the Tibetan Plateau of China.</title>
        <authorList>
            <person name="Phurbu D."/>
            <person name="Liu Z.-X."/>
            <person name="Wang R."/>
            <person name="Zheng Y.-Y."/>
            <person name="Liu H.-C."/>
            <person name="Zhou Y.-G."/>
            <person name="Yu Y.-J."/>
            <person name="Li A.-H."/>
        </authorList>
    </citation>
    <scope>NUCLEOTIDE SEQUENCE [LARGE SCALE GENOMIC DNA]</scope>
    <source>
        <strain evidence="2 3">C22-A2</strain>
    </source>
</reference>
<keyword evidence="3" id="KW-1185">Reference proteome</keyword>
<gene>
    <name evidence="2" type="ORF">QGM71_10930</name>
</gene>
<protein>
    <submittedName>
        <fullName evidence="2">Uncharacterized protein</fullName>
    </submittedName>
</protein>
<feature type="transmembrane region" description="Helical" evidence="1">
    <location>
        <begin position="6"/>
        <end position="24"/>
    </location>
</feature>
<evidence type="ECO:0000313" key="3">
    <source>
        <dbReference type="Proteomes" id="UP001335737"/>
    </source>
</evidence>